<dbReference type="EMBL" id="CP097511">
    <property type="protein sequence ID" value="URE44069.1"/>
    <property type="molecule type" value="Genomic_DNA"/>
</dbReference>
<proteinExistence type="predicted"/>
<name>A0A9E7I1R5_9LILI</name>
<accession>A0A9E7I1R5</accession>
<dbReference type="EMBL" id="CP097511">
    <property type="protein sequence ID" value="URE44073.1"/>
    <property type="molecule type" value="Genomic_DNA"/>
</dbReference>
<evidence type="ECO:0000313" key="1">
    <source>
        <dbReference type="EMBL" id="URE44069.1"/>
    </source>
</evidence>
<dbReference type="Proteomes" id="UP001055439">
    <property type="component" value="Chromosome 9"/>
</dbReference>
<dbReference type="AlphaFoldDB" id="A0A9E7I1R5"/>
<reference evidence="1" key="1">
    <citation type="submission" date="2022-05" db="EMBL/GenBank/DDBJ databases">
        <title>The Musa troglodytarum L. genome provides insights into the mechanism of non-climacteric behaviour and enrichment of carotenoids.</title>
        <authorList>
            <person name="Wang J."/>
        </authorList>
    </citation>
    <scope>NUCLEOTIDE SEQUENCE</scope>
    <source>
        <tissue evidence="1">Leaf</tissue>
    </source>
</reference>
<evidence type="ECO:0000313" key="2">
    <source>
        <dbReference type="Proteomes" id="UP001055439"/>
    </source>
</evidence>
<keyword evidence="2" id="KW-1185">Reference proteome</keyword>
<organism evidence="1 2">
    <name type="scientific">Musa troglodytarum</name>
    <name type="common">fe'i banana</name>
    <dbReference type="NCBI Taxonomy" id="320322"/>
    <lineage>
        <taxon>Eukaryota</taxon>
        <taxon>Viridiplantae</taxon>
        <taxon>Streptophyta</taxon>
        <taxon>Embryophyta</taxon>
        <taxon>Tracheophyta</taxon>
        <taxon>Spermatophyta</taxon>
        <taxon>Magnoliopsida</taxon>
        <taxon>Liliopsida</taxon>
        <taxon>Zingiberales</taxon>
        <taxon>Musaceae</taxon>
        <taxon>Musa</taxon>
    </lineage>
</organism>
<gene>
    <name evidence="1" type="ORF">MUK42_13948</name>
</gene>
<protein>
    <submittedName>
        <fullName evidence="1">Uncharacterized protein</fullName>
    </submittedName>
</protein>
<sequence length="44" mass="4935">MLALSAPFALPPSATCSSFLCSTIKKMIHLLSSKGRWERRRTKI</sequence>